<reference evidence="1 2" key="1">
    <citation type="submission" date="2017-10" db="EMBL/GenBank/DDBJ databases">
        <title>Comparative genomics in systemic dimorphic fungi from Ajellomycetaceae.</title>
        <authorList>
            <person name="Munoz J.F."/>
            <person name="Mcewen J.G."/>
            <person name="Clay O.K."/>
            <person name="Cuomo C.A."/>
        </authorList>
    </citation>
    <scope>NUCLEOTIDE SEQUENCE [LARGE SCALE GENOMIC DNA]</scope>
    <source>
        <strain evidence="1 2">UAMH4076</strain>
    </source>
</reference>
<protein>
    <recommendedName>
        <fullName evidence="3">Kinesin light chain</fullName>
    </recommendedName>
</protein>
<comment type="caution">
    <text evidence="1">The sequence shown here is derived from an EMBL/GenBank/DDBJ whole genome shotgun (WGS) entry which is preliminary data.</text>
</comment>
<dbReference type="Gene3D" id="1.25.40.10">
    <property type="entry name" value="Tetratricopeptide repeat domain"/>
    <property type="match status" value="1"/>
</dbReference>
<dbReference type="InterPro" id="IPR053137">
    <property type="entry name" value="NLR-like"/>
</dbReference>
<dbReference type="EMBL" id="PDND01000299">
    <property type="protein sequence ID" value="PGH28906.1"/>
    <property type="molecule type" value="Genomic_DNA"/>
</dbReference>
<evidence type="ECO:0000313" key="2">
    <source>
        <dbReference type="Proteomes" id="UP000226031"/>
    </source>
</evidence>
<keyword evidence="2" id="KW-1185">Reference proteome</keyword>
<dbReference type="PANTHER" id="PTHR46082:SF11">
    <property type="entry name" value="AAA+ ATPASE DOMAIN-CONTAINING PROTEIN-RELATED"/>
    <property type="match status" value="1"/>
</dbReference>
<dbReference type="VEuPathDB" id="FungiDB:EMCG_05321"/>
<gene>
    <name evidence="1" type="ORF">GX50_08357</name>
</gene>
<dbReference type="AlphaFoldDB" id="A0A2B7Z4S7"/>
<evidence type="ECO:0000313" key="1">
    <source>
        <dbReference type="EMBL" id="PGH28906.1"/>
    </source>
</evidence>
<dbReference type="InterPro" id="IPR011990">
    <property type="entry name" value="TPR-like_helical_dom_sf"/>
</dbReference>
<sequence length="130" mass="14513">MEMSKQILGPEHPDTLCRMSNLVSIYHGQEQWKEAEELGVQVMKMTKQILGPEDPDTVDNMIKLITILESSGKAGDAGVLIDELVQLSSPHLSADHPDTPYFPELYTWLDEPHPHISQHLAAVPIINHPS</sequence>
<dbReference type="Proteomes" id="UP000226031">
    <property type="component" value="Unassembled WGS sequence"/>
</dbReference>
<proteinExistence type="predicted"/>
<dbReference type="Pfam" id="PF13374">
    <property type="entry name" value="TPR_10"/>
    <property type="match status" value="1"/>
</dbReference>
<name>A0A2B7Z4S7_9EURO</name>
<evidence type="ECO:0008006" key="3">
    <source>
        <dbReference type="Google" id="ProtNLM"/>
    </source>
</evidence>
<dbReference type="PANTHER" id="PTHR46082">
    <property type="entry name" value="ATP/GTP-BINDING PROTEIN-RELATED"/>
    <property type="match status" value="1"/>
</dbReference>
<organism evidence="1 2">
    <name type="scientific">[Emmonsia] crescens</name>
    <dbReference type="NCBI Taxonomy" id="73230"/>
    <lineage>
        <taxon>Eukaryota</taxon>
        <taxon>Fungi</taxon>
        <taxon>Dikarya</taxon>
        <taxon>Ascomycota</taxon>
        <taxon>Pezizomycotina</taxon>
        <taxon>Eurotiomycetes</taxon>
        <taxon>Eurotiomycetidae</taxon>
        <taxon>Onygenales</taxon>
        <taxon>Ajellomycetaceae</taxon>
        <taxon>Emergomyces</taxon>
    </lineage>
</organism>
<accession>A0A2B7Z4S7</accession>